<proteinExistence type="predicted"/>
<dbReference type="Proteomes" id="UP000252586">
    <property type="component" value="Unassembled WGS sequence"/>
</dbReference>
<dbReference type="InterPro" id="IPR043519">
    <property type="entry name" value="NT_sf"/>
</dbReference>
<keyword evidence="1" id="KW-0548">Nucleotidyltransferase</keyword>
<keyword evidence="1" id="KW-0808">Transferase</keyword>
<dbReference type="InterPro" id="IPR007530">
    <property type="entry name" value="Aminoglycoside_adenylylTfrase"/>
</dbReference>
<dbReference type="Pfam" id="PF04439">
    <property type="entry name" value="Adenyl_transf"/>
    <property type="match status" value="1"/>
</dbReference>
<sequence length="291" mass="33029">MSMEDADALLTAIVSWARGDDRITALIQTGSRARGERVDEYSDLDLEIITPHWRDLHDTPDWIGEFGSVLLRVMFEEDDPWPAPLLVVYAGGRKVDFTIAGEERLADMARDGLDDLYKRGYLVHLDRTGIAARLPAPRDARPVPDPPSAAEFREVTDEFWFEATQVPIYLNRGELWVAKFRDNTMKECLLRMLEWYAVTDPAEPRDPWYLGHHMPEWLPAGLIHRLHDVFGRFDAHDSWRALDATVALFADVSAEVAARQGFSGRSETVAGVRGILDAHRARWVALDSARH</sequence>
<dbReference type="SUPFAM" id="SSF81631">
    <property type="entry name" value="PAP/OAS1 substrate-binding domain"/>
    <property type="match status" value="1"/>
</dbReference>
<protein>
    <submittedName>
        <fullName evidence="1">Aminoglycoside 6-adenylyltransferase</fullName>
    </submittedName>
</protein>
<dbReference type="AlphaFoldDB" id="A0A366CYN7"/>
<name>A0A366CYN7_9NOCA</name>
<evidence type="ECO:0000313" key="1">
    <source>
        <dbReference type="EMBL" id="RBO82942.1"/>
    </source>
</evidence>
<comment type="caution">
    <text evidence="1">The sequence shown here is derived from an EMBL/GenBank/DDBJ whole genome shotgun (WGS) entry which is preliminary data.</text>
</comment>
<dbReference type="SUPFAM" id="SSF81301">
    <property type="entry name" value="Nucleotidyltransferase"/>
    <property type="match status" value="1"/>
</dbReference>
<evidence type="ECO:0000313" key="2">
    <source>
        <dbReference type="Proteomes" id="UP000252586"/>
    </source>
</evidence>
<gene>
    <name evidence="1" type="ORF">DFR74_12132</name>
</gene>
<reference evidence="1 2" key="1">
    <citation type="submission" date="2018-06" db="EMBL/GenBank/DDBJ databases">
        <title>Genomic Encyclopedia of Type Strains, Phase IV (KMG-IV): sequencing the most valuable type-strain genomes for metagenomic binning, comparative biology and taxonomic classification.</title>
        <authorList>
            <person name="Goeker M."/>
        </authorList>
    </citation>
    <scope>NUCLEOTIDE SEQUENCE [LARGE SCALE GENOMIC DNA]</scope>
    <source>
        <strain evidence="1 2">DSM 44599</strain>
    </source>
</reference>
<dbReference type="GO" id="GO:0016779">
    <property type="term" value="F:nucleotidyltransferase activity"/>
    <property type="evidence" value="ECO:0007669"/>
    <property type="project" value="UniProtKB-KW"/>
</dbReference>
<dbReference type="Gene3D" id="1.20.120.330">
    <property type="entry name" value="Nucleotidyltransferases domain 2"/>
    <property type="match status" value="1"/>
</dbReference>
<dbReference type="EMBL" id="QNRE01000021">
    <property type="protein sequence ID" value="RBO82942.1"/>
    <property type="molecule type" value="Genomic_DNA"/>
</dbReference>
<accession>A0A366CYN7</accession>
<dbReference type="Gene3D" id="3.30.460.10">
    <property type="entry name" value="Beta Polymerase, domain 2"/>
    <property type="match status" value="1"/>
</dbReference>
<organism evidence="1 2">
    <name type="scientific">Nocardia puris</name>
    <dbReference type="NCBI Taxonomy" id="208602"/>
    <lineage>
        <taxon>Bacteria</taxon>
        <taxon>Bacillati</taxon>
        <taxon>Actinomycetota</taxon>
        <taxon>Actinomycetes</taxon>
        <taxon>Mycobacteriales</taxon>
        <taxon>Nocardiaceae</taxon>
        <taxon>Nocardia</taxon>
    </lineage>
</organism>
<keyword evidence="2" id="KW-1185">Reference proteome</keyword>